<dbReference type="EMBL" id="CAJJDO010000003">
    <property type="protein sequence ID" value="CAD8134106.1"/>
    <property type="molecule type" value="Genomic_DNA"/>
</dbReference>
<accession>A0A8S1S1P1</accession>
<evidence type="ECO:0000313" key="3">
    <source>
        <dbReference type="Proteomes" id="UP000689195"/>
    </source>
</evidence>
<dbReference type="Proteomes" id="UP000689195">
    <property type="component" value="Unassembled WGS sequence"/>
</dbReference>
<organism evidence="2 3">
    <name type="scientific">Paramecium pentaurelia</name>
    <dbReference type="NCBI Taxonomy" id="43138"/>
    <lineage>
        <taxon>Eukaryota</taxon>
        <taxon>Sar</taxon>
        <taxon>Alveolata</taxon>
        <taxon>Ciliophora</taxon>
        <taxon>Intramacronucleata</taxon>
        <taxon>Oligohymenophorea</taxon>
        <taxon>Peniculida</taxon>
        <taxon>Parameciidae</taxon>
        <taxon>Paramecium</taxon>
    </lineage>
</organism>
<comment type="caution">
    <text evidence="2">The sequence shown here is derived from an EMBL/GenBank/DDBJ whole genome shotgun (WGS) entry which is preliminary data.</text>
</comment>
<proteinExistence type="predicted"/>
<name>A0A8S1S1P1_9CILI</name>
<dbReference type="AlphaFoldDB" id="A0A8S1S1P1"/>
<evidence type="ECO:0000256" key="1">
    <source>
        <dbReference type="PROSITE-ProRule" id="PRU00221"/>
    </source>
</evidence>
<dbReference type="PROSITE" id="PS50082">
    <property type="entry name" value="WD_REPEATS_2"/>
    <property type="match status" value="1"/>
</dbReference>
<keyword evidence="1" id="KW-0853">WD repeat</keyword>
<gene>
    <name evidence="2" type="ORF">PPENT_87.1.T0030136</name>
</gene>
<sequence length="304" mass="35213">MSQNNIQTSLAISKGNFAFCLSNDEKLLIIIQNDRLISYELSTGKQNIITLFDEINLNHTKICISSDNSICCASAQATINGQLSFILLKFDLQKKLLSETYLNYHLMQVELLEFIPNSQILISLSIDATIKLFDFAYQKPRTILTRCQQRPVYCRLIQNQNRLIIIDNLSNIKLLDAKNERLIKSFKLKQGNCHKAIADENGIIALLGKSKKCYLYNLPKQKIIRKYQITGSFNLFKVLTDYIIFQDNDLIMLINIATCQQKSITLKDIQNINNMIFQQNLDKLILSDWEQIHIFENILYFQEQ</sequence>
<reference evidence="2" key="1">
    <citation type="submission" date="2021-01" db="EMBL/GenBank/DDBJ databases">
        <authorList>
            <consortium name="Genoscope - CEA"/>
            <person name="William W."/>
        </authorList>
    </citation>
    <scope>NUCLEOTIDE SEQUENCE</scope>
</reference>
<feature type="repeat" description="WD" evidence="1">
    <location>
        <begin position="102"/>
        <end position="134"/>
    </location>
</feature>
<dbReference type="OrthoDB" id="302885at2759"/>
<keyword evidence="3" id="KW-1185">Reference proteome</keyword>
<protein>
    <submittedName>
        <fullName evidence="2">Uncharacterized protein</fullName>
    </submittedName>
</protein>
<dbReference type="InterPro" id="IPR001680">
    <property type="entry name" value="WD40_rpt"/>
</dbReference>
<evidence type="ECO:0000313" key="2">
    <source>
        <dbReference type="EMBL" id="CAD8134106.1"/>
    </source>
</evidence>